<dbReference type="Gene3D" id="1.10.3720.10">
    <property type="entry name" value="MetI-like"/>
    <property type="match status" value="1"/>
</dbReference>
<dbReference type="EMBL" id="QUAJ01000003">
    <property type="protein sequence ID" value="REI42709.1"/>
    <property type="molecule type" value="Genomic_DNA"/>
</dbReference>
<gene>
    <name evidence="9" type="ORF">DYH56_02790</name>
</gene>
<feature type="transmembrane region" description="Helical" evidence="7">
    <location>
        <begin position="143"/>
        <end position="163"/>
    </location>
</feature>
<keyword evidence="10" id="KW-1185">Reference proteome</keyword>
<dbReference type="InterPro" id="IPR000515">
    <property type="entry name" value="MetI-like"/>
</dbReference>
<evidence type="ECO:0000256" key="5">
    <source>
        <dbReference type="ARBA" id="ARBA00022989"/>
    </source>
</evidence>
<protein>
    <submittedName>
        <fullName evidence="9">ABC transporter permease subunit</fullName>
    </submittedName>
</protein>
<keyword evidence="5 7" id="KW-1133">Transmembrane helix</keyword>
<feature type="transmembrane region" description="Helical" evidence="7">
    <location>
        <begin position="109"/>
        <end position="131"/>
    </location>
</feature>
<dbReference type="PANTHER" id="PTHR32243">
    <property type="entry name" value="MALTOSE TRANSPORT SYSTEM PERMEASE-RELATED"/>
    <property type="match status" value="1"/>
</dbReference>
<keyword evidence="3" id="KW-1003">Cell membrane</keyword>
<dbReference type="SUPFAM" id="SSF161098">
    <property type="entry name" value="MetI-like"/>
    <property type="match status" value="1"/>
</dbReference>
<evidence type="ECO:0000256" key="2">
    <source>
        <dbReference type="ARBA" id="ARBA00022448"/>
    </source>
</evidence>
<reference evidence="9 10" key="1">
    <citation type="submission" date="2018-08" db="EMBL/GenBank/DDBJ databases">
        <title>Draft genome sequence of Psychrilyobacter sp. strain SD5 isolated from Black Sea water.</title>
        <authorList>
            <person name="Yadav S."/>
            <person name="Villanueva L."/>
            <person name="Damste J.S.S."/>
        </authorList>
    </citation>
    <scope>NUCLEOTIDE SEQUENCE [LARGE SCALE GENOMIC DNA]</scope>
    <source>
        <strain evidence="9 10">SD5</strain>
    </source>
</reference>
<evidence type="ECO:0000313" key="9">
    <source>
        <dbReference type="EMBL" id="REI42709.1"/>
    </source>
</evidence>
<feature type="domain" description="ABC transmembrane type-1" evidence="8">
    <location>
        <begin position="72"/>
        <end position="264"/>
    </location>
</feature>
<sequence length="279" mass="31055">MSKTKIIDKILDGLTYLGLILITLSVLLPLTWIVLSSMQVGNSLYSSTFLPKSLTLDHYKALFSKTDFPIWYMNTLKIATLNMILGVIITTLTAYTFSRYKFRGRKQAMIGMLVLQMFPSFLAMTAIYILITKMGLMDTHAGLLMVYIAGQIPYNSWLVKGYFDGIPKSLDEAARVDGAGHLTIFIKIIMPITKPIVVFVALTNFIGPWFDFIFPKLLLRSAEKKTLAVGIFEWISSRANDNFTQFAAASILIAVPIAVLFMYLQKHIVAGLSAGATKG</sequence>
<comment type="subcellular location">
    <subcellularLocation>
        <location evidence="1 7">Cell membrane</location>
        <topology evidence="1 7">Multi-pass membrane protein</topology>
    </subcellularLocation>
</comment>
<evidence type="ECO:0000256" key="3">
    <source>
        <dbReference type="ARBA" id="ARBA00022475"/>
    </source>
</evidence>
<dbReference type="PANTHER" id="PTHR32243:SF34">
    <property type="entry name" value="GALACTOOLIGOSACCHARIDES TRANSPORT SYSTEM PERMEASE PROTEIN GANQ"/>
    <property type="match status" value="1"/>
</dbReference>
<evidence type="ECO:0000313" key="10">
    <source>
        <dbReference type="Proteomes" id="UP000263486"/>
    </source>
</evidence>
<comment type="caution">
    <text evidence="9">The sequence shown here is derived from an EMBL/GenBank/DDBJ whole genome shotgun (WGS) entry which is preliminary data.</text>
</comment>
<evidence type="ECO:0000259" key="8">
    <source>
        <dbReference type="PROSITE" id="PS50928"/>
    </source>
</evidence>
<feature type="transmembrane region" description="Helical" evidence="7">
    <location>
        <begin position="78"/>
        <end position="97"/>
    </location>
</feature>
<organism evidence="9 10">
    <name type="scientific">Psychrilyobacter piezotolerans</name>
    <dbReference type="NCBI Taxonomy" id="2293438"/>
    <lineage>
        <taxon>Bacteria</taxon>
        <taxon>Fusobacteriati</taxon>
        <taxon>Fusobacteriota</taxon>
        <taxon>Fusobacteriia</taxon>
        <taxon>Fusobacteriales</taxon>
        <taxon>Fusobacteriaceae</taxon>
        <taxon>Psychrilyobacter</taxon>
    </lineage>
</organism>
<dbReference type="PROSITE" id="PS50928">
    <property type="entry name" value="ABC_TM1"/>
    <property type="match status" value="1"/>
</dbReference>
<name>A0ABX9KJV8_9FUSO</name>
<keyword evidence="6 7" id="KW-0472">Membrane</keyword>
<proteinExistence type="inferred from homology"/>
<keyword evidence="4 7" id="KW-0812">Transmembrane</keyword>
<dbReference type="Pfam" id="PF00528">
    <property type="entry name" value="BPD_transp_1"/>
    <property type="match status" value="1"/>
</dbReference>
<dbReference type="Proteomes" id="UP000263486">
    <property type="component" value="Unassembled WGS sequence"/>
</dbReference>
<dbReference type="InterPro" id="IPR035906">
    <property type="entry name" value="MetI-like_sf"/>
</dbReference>
<evidence type="ECO:0000256" key="1">
    <source>
        <dbReference type="ARBA" id="ARBA00004651"/>
    </source>
</evidence>
<dbReference type="CDD" id="cd06261">
    <property type="entry name" value="TM_PBP2"/>
    <property type="match status" value="1"/>
</dbReference>
<feature type="transmembrane region" description="Helical" evidence="7">
    <location>
        <begin position="184"/>
        <end position="210"/>
    </location>
</feature>
<accession>A0ABX9KJV8</accession>
<keyword evidence="2 7" id="KW-0813">Transport</keyword>
<evidence type="ECO:0000256" key="6">
    <source>
        <dbReference type="ARBA" id="ARBA00023136"/>
    </source>
</evidence>
<feature type="transmembrane region" description="Helical" evidence="7">
    <location>
        <begin position="243"/>
        <end position="264"/>
    </location>
</feature>
<comment type="similarity">
    <text evidence="7">Belongs to the binding-protein-dependent transport system permease family.</text>
</comment>
<dbReference type="InterPro" id="IPR050901">
    <property type="entry name" value="BP-dep_ABC_trans_perm"/>
</dbReference>
<evidence type="ECO:0000256" key="4">
    <source>
        <dbReference type="ARBA" id="ARBA00022692"/>
    </source>
</evidence>
<feature type="transmembrane region" description="Helical" evidence="7">
    <location>
        <begin position="14"/>
        <end position="35"/>
    </location>
</feature>
<dbReference type="RefSeq" id="WP_114641332.1">
    <property type="nucleotide sequence ID" value="NZ_JAACIO010000003.1"/>
</dbReference>
<evidence type="ECO:0000256" key="7">
    <source>
        <dbReference type="RuleBase" id="RU363032"/>
    </source>
</evidence>